<dbReference type="Proteomes" id="UP000620133">
    <property type="component" value="Chromosome"/>
</dbReference>
<protein>
    <submittedName>
        <fullName evidence="1">Uncharacterized protein</fullName>
    </submittedName>
</protein>
<reference evidence="1" key="1">
    <citation type="submission" date="2021-01" db="EMBL/GenBank/DDBJ databases">
        <title>Draft genome sequence of Acholeplasmataceae bacterium strain Mahy22.</title>
        <authorList>
            <person name="Watanabe M."/>
            <person name="Kojima H."/>
            <person name="Fukui M."/>
        </authorList>
    </citation>
    <scope>NUCLEOTIDE SEQUENCE</scope>
    <source>
        <strain evidence="1">Mahy22</strain>
    </source>
</reference>
<proteinExistence type="predicted"/>
<dbReference type="RefSeq" id="WP_176239047.1">
    <property type="nucleotide sequence ID" value="NZ_AP024412.1"/>
</dbReference>
<gene>
    <name evidence="1" type="ORF">MPAN_000660</name>
</gene>
<sequence>MSIHYYRIYYRKNNKELWTKIYEDNFDSNNYIDNRKKVISALEESCFEYKIIDKFEGVTYENNYITEQNKSSLFDGLQNFEFSEINVNVALNYLFSFKHFIRGDGFVKLDNLIFTKHSYDLIKVIKAYDRYTNETIFTQNEMNFFLKTIQNDYRLLVAYLFYEYIIDRIKEGRFSRYAKTEAKEFYSIEENRQLGIHKKTVLTTLINSAVKLYRSNQISVDSKINVLQYSDFFNMVKLTKVFNYTGFMVYNNNPKDQYYEIYKDVILTDEQKIALDFAMTQGSLIEKINVRNIDFKINQNLGRALNTNDENSVALSILKYDEQLKISRKKKKIIATLTPILVIFVAIISLVIAGKINEAKYTYISINSENYNTLITINPSIVETIYYTETSISPSKYIYSINLNTRYLTDYEVNPVLYINYTNSSGAIYKKLNSFSFESQTKIDDVVVSISPTYAENLKILKSDLESLKFSTNSTQEYELIIIQNDYHLEEMTLTLENYSSYLSITVDDPVDTLRSNVYQYTTYSIKINKKNCTETILNTSIIILYELSNNQFSSGGILHPVTFSFQNLTESDSFGRYPFYEYEIQSISGKIIARNYIPR</sequence>
<evidence type="ECO:0000313" key="1">
    <source>
        <dbReference type="EMBL" id="BCR35173.1"/>
    </source>
</evidence>
<dbReference type="AlphaFoldDB" id="A0A7U9THX5"/>
<dbReference type="KEGG" id="manr:MPAN_000660"/>
<evidence type="ECO:0000313" key="2">
    <source>
        <dbReference type="Proteomes" id="UP000620133"/>
    </source>
</evidence>
<dbReference type="EMBL" id="AP024412">
    <property type="protein sequence ID" value="BCR35173.1"/>
    <property type="molecule type" value="Genomic_DNA"/>
</dbReference>
<keyword evidence="2" id="KW-1185">Reference proteome</keyword>
<accession>A0A7U9THX5</accession>
<name>A0A7U9THX5_9MOLU</name>
<organism evidence="1 2">
    <name type="scientific">Mariniplasma anaerobium</name>
    <dbReference type="NCBI Taxonomy" id="2735436"/>
    <lineage>
        <taxon>Bacteria</taxon>
        <taxon>Bacillati</taxon>
        <taxon>Mycoplasmatota</taxon>
        <taxon>Mollicutes</taxon>
        <taxon>Acholeplasmatales</taxon>
        <taxon>Acholeplasmataceae</taxon>
        <taxon>Mariniplasma</taxon>
    </lineage>
</organism>